<accession>A0A3P1BPJ4</accession>
<dbReference type="EMBL" id="RQJO01000009">
    <property type="protein sequence ID" value="RRB02833.1"/>
    <property type="molecule type" value="Genomic_DNA"/>
</dbReference>
<protein>
    <submittedName>
        <fullName evidence="1">Uncharacterized protein</fullName>
    </submittedName>
</protein>
<proteinExistence type="predicted"/>
<dbReference type="AlphaFoldDB" id="A0A3P1BPJ4"/>
<keyword evidence="2" id="KW-1185">Reference proteome</keyword>
<dbReference type="InterPro" id="IPR023346">
    <property type="entry name" value="Lysozyme-like_dom_sf"/>
</dbReference>
<gene>
    <name evidence="1" type="ORF">EHT25_20560</name>
</gene>
<evidence type="ECO:0000313" key="2">
    <source>
        <dbReference type="Proteomes" id="UP000271925"/>
    </source>
</evidence>
<dbReference type="Gene3D" id="1.10.530.10">
    <property type="match status" value="1"/>
</dbReference>
<dbReference type="Proteomes" id="UP000271925">
    <property type="component" value="Unassembled WGS sequence"/>
</dbReference>
<dbReference type="SUPFAM" id="SSF53955">
    <property type="entry name" value="Lysozyme-like"/>
    <property type="match status" value="1"/>
</dbReference>
<organism evidence="1 2">
    <name type="scientific">Larkinella rosea</name>
    <dbReference type="NCBI Taxonomy" id="2025312"/>
    <lineage>
        <taxon>Bacteria</taxon>
        <taxon>Pseudomonadati</taxon>
        <taxon>Bacteroidota</taxon>
        <taxon>Cytophagia</taxon>
        <taxon>Cytophagales</taxon>
        <taxon>Spirosomataceae</taxon>
        <taxon>Larkinella</taxon>
    </lineage>
</organism>
<name>A0A3P1BPJ4_9BACT</name>
<evidence type="ECO:0000313" key="1">
    <source>
        <dbReference type="EMBL" id="RRB02833.1"/>
    </source>
</evidence>
<reference evidence="1 2" key="1">
    <citation type="submission" date="2018-11" db="EMBL/GenBank/DDBJ databases">
        <authorList>
            <person name="Zhou Z."/>
            <person name="Wang G."/>
        </authorList>
    </citation>
    <scope>NUCLEOTIDE SEQUENCE [LARGE SCALE GENOMIC DNA]</scope>
    <source>
        <strain evidence="1 2">KCTC52004</strain>
    </source>
</reference>
<comment type="caution">
    <text evidence="1">The sequence shown here is derived from an EMBL/GenBank/DDBJ whole genome shotgun (WGS) entry which is preliminary data.</text>
</comment>
<sequence length="501" mass="54090">MLYADWCPGGKVEWTTASGKQLLTAPAVLNLGTTSQLTYKYTCYLQNGTPCSDSYTLPSAQGLDGGRVAAEMGVEAAGTCAALTNVALSKAMTEFYSKMLCETINLYKGDQARAKAYLANLQKMMKVKVAEVVFPEDQSAVIDALVAGDCQKATQLLAALNTGSVTPDQFNSHILPANTTIKDELIDKITTLQCGCAGLADFTSGDGDCQAIIAQLGKVKAAYSSKQNVTLTKPAKNPLIGQISLGGQCYTDVQLSFVPDQTSLVIDPQYSQGSSSFGMGNAGNTYLTIRLTDAKSGQLESLKTYLFEGGNGLPAPKPPFAITGVQLKLIFPNTAQSRCDEVAAVINKYSTKFGIDNTLRMSHFLGQIGAETQLTYLTELTYSATNIKNSSFATTTRSEGKQVLKYCDLFEGYDATQTSSCPFPYCDPPLYAGTTNLEVKQKYVKSTTLFDYVYACRLGNGTIDSQDGSWFRGRGFVQLTRQDNYESFQAKWIPNIIAPNL</sequence>